<keyword evidence="6 8" id="KW-0472">Membrane</keyword>
<evidence type="ECO:0000256" key="5">
    <source>
        <dbReference type="ARBA" id="ARBA00022989"/>
    </source>
</evidence>
<dbReference type="PROSITE" id="PS50262">
    <property type="entry name" value="G_PROTEIN_RECEP_F1_2"/>
    <property type="match status" value="1"/>
</dbReference>
<dbReference type="InterPro" id="IPR001611">
    <property type="entry name" value="Leu-rich_rpt"/>
</dbReference>
<dbReference type="GO" id="GO:0009755">
    <property type="term" value="P:hormone-mediated signaling pathway"/>
    <property type="evidence" value="ECO:0000318"/>
    <property type="project" value="GO_Central"/>
</dbReference>
<evidence type="ECO:0000313" key="10">
    <source>
        <dbReference type="EMBL" id="EDV24618.1"/>
    </source>
</evidence>
<name>B3RYL5_TRIAD</name>
<reference evidence="10 11" key="1">
    <citation type="journal article" date="2008" name="Nature">
        <title>The Trichoplax genome and the nature of placozoans.</title>
        <authorList>
            <person name="Srivastava M."/>
            <person name="Begovic E."/>
            <person name="Chapman J."/>
            <person name="Putnam N.H."/>
            <person name="Hellsten U."/>
            <person name="Kawashima T."/>
            <person name="Kuo A."/>
            <person name="Mitros T."/>
            <person name="Salamov A."/>
            <person name="Carpenter M.L."/>
            <person name="Signorovitch A.Y."/>
            <person name="Moreno M.A."/>
            <person name="Kamm K."/>
            <person name="Grimwood J."/>
            <person name="Schmutz J."/>
            <person name="Shapiro H."/>
            <person name="Grigoriev I.V."/>
            <person name="Buss L.W."/>
            <person name="Schierwater B."/>
            <person name="Dellaporta S.L."/>
            <person name="Rokhsar D.S."/>
        </authorList>
    </citation>
    <scope>NUCLEOTIDE SEQUENCE [LARGE SCALE GENOMIC DNA]</scope>
    <source>
        <strain evidence="10 11">Grell-BS-1999</strain>
    </source>
</reference>
<dbReference type="eggNOG" id="KOG2087">
    <property type="taxonomic scope" value="Eukaryota"/>
</dbReference>
<feature type="transmembrane region" description="Helical" evidence="8">
    <location>
        <begin position="359"/>
        <end position="376"/>
    </location>
</feature>
<dbReference type="GO" id="GO:0007189">
    <property type="term" value="P:adenylate cyclase-activating G protein-coupled receptor signaling pathway"/>
    <property type="evidence" value="ECO:0000318"/>
    <property type="project" value="GO_Central"/>
</dbReference>
<dbReference type="HOGENOM" id="CLU_006130_0_0_1"/>
<keyword evidence="4" id="KW-0677">Repeat</keyword>
<keyword evidence="11" id="KW-1185">Reference proteome</keyword>
<sequence>MDLWLYVSFKIRVIFVNAISYVSNNNIRTLKDRFFEQVPHLQLLSIANNPLLNISSESFFGPAQLSSIFSTRDYLCCIVPAKVTHCIPLPDQDSLSTCNNILPHFTLQLFVWIIGIAALIGSIMVLIRNHCFYSNRSNRKRVPVLLISNLAVVDLLMALYLLIIAIADQYYRGFYGSRTEKWLTSIPCYFACFLVSLSSLMSVYTIGFICLDRYIHIGVPFAQKFLTMQTAQIALGIGWLFSIIFVIIPVANSVGKYGDQRIYKYSSVCVPSNVENLNYRKWLATFTLLTLIIWIMTATIYILFLISLKTSRKLSNRNIDRGEKRLTLRILLIVVTNFSSWMPYYILIVQFLWTGWFNIYALQFIAIFALPLNAALNPYLYTFTNPAVTYCYPWLQSKFRRFLRPLVTAIGHIFSRNHKSKMSSSTEVKLSSKVIFQSSGIYQTNQIETTTTFTTATVANDL</sequence>
<dbReference type="Gene3D" id="1.20.1070.10">
    <property type="entry name" value="Rhodopsin 7-helix transmembrane proteins"/>
    <property type="match status" value="1"/>
</dbReference>
<comment type="similarity">
    <text evidence="7">Belongs to the G-protein coupled receptor 1 family.</text>
</comment>
<feature type="transmembrane region" description="Helical" evidence="8">
    <location>
        <begin position="142"/>
        <end position="166"/>
    </location>
</feature>
<dbReference type="CDD" id="cd14980">
    <property type="entry name" value="7tmA_Glycoprotein_LRR_R-like"/>
    <property type="match status" value="1"/>
</dbReference>
<evidence type="ECO:0000313" key="11">
    <source>
        <dbReference type="Proteomes" id="UP000009022"/>
    </source>
</evidence>
<evidence type="ECO:0000256" key="4">
    <source>
        <dbReference type="ARBA" id="ARBA00022737"/>
    </source>
</evidence>
<dbReference type="PANTHER" id="PTHR24372:SF77">
    <property type="entry name" value="G-PROTEIN COUPLED RECEPTORS FAMILY 1 PROFILE DOMAIN-CONTAINING PROTEIN"/>
    <property type="match status" value="1"/>
</dbReference>
<evidence type="ECO:0000256" key="6">
    <source>
        <dbReference type="ARBA" id="ARBA00023136"/>
    </source>
</evidence>
<dbReference type="STRING" id="10228.B3RYL5"/>
<dbReference type="SUPFAM" id="SSF52058">
    <property type="entry name" value="L domain-like"/>
    <property type="match status" value="1"/>
</dbReference>
<dbReference type="PANTHER" id="PTHR24372">
    <property type="entry name" value="GLYCOPROTEIN HORMONE RECEPTOR"/>
    <property type="match status" value="1"/>
</dbReference>
<feature type="transmembrane region" description="Helical" evidence="8">
    <location>
        <begin position="326"/>
        <end position="353"/>
    </location>
</feature>
<dbReference type="FunFam" id="1.20.1070.10:FF:000742">
    <property type="entry name" value="Uncharacterized protein"/>
    <property type="match status" value="1"/>
</dbReference>
<evidence type="ECO:0000256" key="1">
    <source>
        <dbReference type="ARBA" id="ARBA00004370"/>
    </source>
</evidence>
<dbReference type="SUPFAM" id="SSF81321">
    <property type="entry name" value="Family A G protein-coupled receptor-like"/>
    <property type="match status" value="1"/>
</dbReference>
<keyword evidence="3 7" id="KW-0812">Transmembrane</keyword>
<dbReference type="AlphaFoldDB" id="B3RYL5"/>
<keyword evidence="7" id="KW-0807">Transducer</keyword>
<dbReference type="GO" id="GO:0005886">
    <property type="term" value="C:plasma membrane"/>
    <property type="evidence" value="ECO:0000318"/>
    <property type="project" value="GO_Central"/>
</dbReference>
<feature type="transmembrane region" description="Helical" evidence="8">
    <location>
        <begin position="282"/>
        <end position="306"/>
    </location>
</feature>
<dbReference type="InParanoid" id="B3RYL5"/>
<evidence type="ECO:0000256" key="8">
    <source>
        <dbReference type="SAM" id="Phobius"/>
    </source>
</evidence>
<dbReference type="Pfam" id="PF00001">
    <property type="entry name" value="7tm_1"/>
    <property type="match status" value="1"/>
</dbReference>
<feature type="transmembrane region" description="Helical" evidence="8">
    <location>
        <begin position="186"/>
        <end position="211"/>
    </location>
</feature>
<proteinExistence type="inferred from homology"/>
<evidence type="ECO:0000256" key="7">
    <source>
        <dbReference type="RuleBase" id="RU000688"/>
    </source>
</evidence>
<keyword evidence="5 8" id="KW-1133">Transmembrane helix</keyword>
<gene>
    <name evidence="10" type="ORF">TRIADDRAFT_56600</name>
</gene>
<dbReference type="Pfam" id="PF13855">
    <property type="entry name" value="LRR_8"/>
    <property type="match status" value="1"/>
</dbReference>
<evidence type="ECO:0000256" key="3">
    <source>
        <dbReference type="ARBA" id="ARBA00022692"/>
    </source>
</evidence>
<dbReference type="InterPro" id="IPR017452">
    <property type="entry name" value="GPCR_Rhodpsn_7TM"/>
</dbReference>
<evidence type="ECO:0000259" key="9">
    <source>
        <dbReference type="PROSITE" id="PS50262"/>
    </source>
</evidence>
<protein>
    <recommendedName>
        <fullName evidence="9">G-protein coupled receptors family 1 profile domain-containing protein</fullName>
    </recommendedName>
</protein>
<dbReference type="PROSITE" id="PS00237">
    <property type="entry name" value="G_PROTEIN_RECEP_F1_1"/>
    <property type="match status" value="1"/>
</dbReference>
<keyword evidence="7" id="KW-0675">Receptor</keyword>
<dbReference type="FunCoup" id="B3RYL5">
    <property type="interactions" value="187"/>
</dbReference>
<dbReference type="KEGG" id="tad:TRIADDRAFT_56600"/>
<dbReference type="Proteomes" id="UP000009022">
    <property type="component" value="Unassembled WGS sequence"/>
</dbReference>
<keyword evidence="7" id="KW-0297">G-protein coupled receptor</keyword>
<comment type="subcellular location">
    <subcellularLocation>
        <location evidence="1">Membrane</location>
    </subcellularLocation>
</comment>
<dbReference type="GO" id="GO:0008528">
    <property type="term" value="F:G protein-coupled peptide receptor activity"/>
    <property type="evidence" value="ECO:0000318"/>
    <property type="project" value="GO_Central"/>
</dbReference>
<dbReference type="RefSeq" id="XP_002112508.1">
    <property type="nucleotide sequence ID" value="XM_002112472.1"/>
</dbReference>
<feature type="transmembrane region" description="Helical" evidence="8">
    <location>
        <begin position="109"/>
        <end position="130"/>
    </location>
</feature>
<organism evidence="10 11">
    <name type="scientific">Trichoplax adhaerens</name>
    <name type="common">Trichoplax reptans</name>
    <dbReference type="NCBI Taxonomy" id="10228"/>
    <lineage>
        <taxon>Eukaryota</taxon>
        <taxon>Metazoa</taxon>
        <taxon>Placozoa</taxon>
        <taxon>Uniplacotomia</taxon>
        <taxon>Trichoplacea</taxon>
        <taxon>Trichoplacidae</taxon>
        <taxon>Trichoplax</taxon>
    </lineage>
</organism>
<dbReference type="PRINTS" id="PR00237">
    <property type="entry name" value="GPCRRHODOPSN"/>
</dbReference>
<dbReference type="OMA" id="IAWTINI"/>
<dbReference type="GeneID" id="6753721"/>
<dbReference type="CTD" id="6753721"/>
<evidence type="ECO:0000256" key="2">
    <source>
        <dbReference type="ARBA" id="ARBA00022614"/>
    </source>
</evidence>
<accession>B3RYL5</accession>
<feature type="transmembrane region" description="Helical" evidence="8">
    <location>
        <begin position="232"/>
        <end position="251"/>
    </location>
</feature>
<keyword evidence="2" id="KW-0433">Leucine-rich repeat</keyword>
<dbReference type="InterPro" id="IPR000276">
    <property type="entry name" value="GPCR_Rhodpsn"/>
</dbReference>
<dbReference type="EMBL" id="DS985245">
    <property type="protein sequence ID" value="EDV24618.1"/>
    <property type="molecule type" value="Genomic_DNA"/>
</dbReference>
<feature type="domain" description="G-protein coupled receptors family 1 profile" evidence="9">
    <location>
        <begin position="118"/>
        <end position="381"/>
    </location>
</feature>
<dbReference type="PhylomeDB" id="B3RYL5"/>